<dbReference type="PANTHER" id="PTHR33418">
    <property type="entry name" value="HELICASE-ASSOCIATED"/>
    <property type="match status" value="1"/>
</dbReference>
<evidence type="ECO:0000313" key="3">
    <source>
        <dbReference type="Proteomes" id="UP000321926"/>
    </source>
</evidence>
<protein>
    <recommendedName>
        <fullName evidence="1">Helicase-associated domain-containing protein</fullName>
    </recommendedName>
</protein>
<dbReference type="Proteomes" id="UP000321926">
    <property type="component" value="Unassembled WGS sequence"/>
</dbReference>
<feature type="domain" description="Helicase-associated" evidence="1">
    <location>
        <begin position="72"/>
        <end position="129"/>
    </location>
</feature>
<sequence>MAKLAKELFSESFLENWHRHYQQAVACAGKLEAMNEELAQWLRIQVRIRHMLPVALQEQLAALPFELETIHQSWEARYLELATFARQHGHTFLPTDKPYEQLRDWLIRQVMAKAYLSAGQQQKLDDLGVDWDMVVSRDQRWEQLLGRLRDFKALFGHCRVPQKWAPDKQLALWVTLQRRLRTNGKLREERERQLNELGFTWNGQSVYNVQWEEFFQQLVAFWKTHGHCRVPCRQKKLVSWMERQRLLYKKKQLPPEREHRLQELNFAWDAEDDKKKRWELRFRQLKAYWQEHGHSFVPVNFPENRSLGCWVATQRVLEAKGKLDKAKRKRLNQLGFVWTGQTRRSLQAQQDAIWEQHFAELKAYNEEHGTCQVSLRHNPVLQRWAVWQRKQFYLGKLAAERVDRLNELRFPWSVQEGYWLRMYESLAVFKERQGHTRVPYQWQENPQLAAWVYRIKQQRGELSRQKVELLNQLGFDWSLSRREVVAWQEMYERLVAFAEQHGHTRVPVKWQEDPKLGKWVSRMRQERDSLDKERVLQLEQIGFSWSRHSGAEKVSV</sequence>
<dbReference type="InterPro" id="IPR005114">
    <property type="entry name" value="Helicase_assoc"/>
</dbReference>
<dbReference type="PANTHER" id="PTHR33418:SF1">
    <property type="entry name" value="HELICASE-ASSOCIATED DOMAIN-CONTAINING PROTEIN"/>
    <property type="match status" value="1"/>
</dbReference>
<dbReference type="OrthoDB" id="844469at2"/>
<reference evidence="2 3" key="1">
    <citation type="submission" date="2019-08" db="EMBL/GenBank/DDBJ databases">
        <authorList>
            <person name="Shi S."/>
        </authorList>
    </citation>
    <scope>NUCLEOTIDE SEQUENCE [LARGE SCALE GENOMIC DNA]</scope>
    <source>
        <strain evidence="2 3">GY10130</strain>
    </source>
</reference>
<evidence type="ECO:0000259" key="1">
    <source>
        <dbReference type="Pfam" id="PF03457"/>
    </source>
</evidence>
<feature type="domain" description="Helicase-associated" evidence="1">
    <location>
        <begin position="486"/>
        <end position="543"/>
    </location>
</feature>
<dbReference type="RefSeq" id="WP_147922680.1">
    <property type="nucleotide sequence ID" value="NZ_VRTY01000062.1"/>
</dbReference>
<dbReference type="Gene3D" id="6.10.140.530">
    <property type="match status" value="7"/>
</dbReference>
<feature type="domain" description="Helicase-associated" evidence="1">
    <location>
        <begin position="351"/>
        <end position="410"/>
    </location>
</feature>
<name>A0A5C8JL38_9BACT</name>
<dbReference type="AlphaFoldDB" id="A0A5C8JL38"/>
<feature type="domain" description="Helicase-associated" evidence="1">
    <location>
        <begin position="209"/>
        <end position="266"/>
    </location>
</feature>
<dbReference type="Pfam" id="PF03457">
    <property type="entry name" value="HA"/>
    <property type="match status" value="7"/>
</dbReference>
<evidence type="ECO:0000313" key="2">
    <source>
        <dbReference type="EMBL" id="TXK37317.1"/>
    </source>
</evidence>
<keyword evidence="3" id="KW-1185">Reference proteome</keyword>
<feature type="domain" description="Helicase-associated" evidence="1">
    <location>
        <begin position="138"/>
        <end position="199"/>
    </location>
</feature>
<feature type="domain" description="Helicase-associated" evidence="1">
    <location>
        <begin position="417"/>
        <end position="475"/>
    </location>
</feature>
<gene>
    <name evidence="2" type="ORF">FVR03_15530</name>
</gene>
<dbReference type="EMBL" id="VRTY01000062">
    <property type="protein sequence ID" value="TXK37317.1"/>
    <property type="molecule type" value="Genomic_DNA"/>
</dbReference>
<comment type="caution">
    <text evidence="2">The sequence shown here is derived from an EMBL/GenBank/DDBJ whole genome shotgun (WGS) entry which is preliminary data.</text>
</comment>
<feature type="domain" description="Helicase-associated" evidence="1">
    <location>
        <begin position="275"/>
        <end position="336"/>
    </location>
</feature>
<proteinExistence type="predicted"/>
<accession>A0A5C8JL38</accession>
<organism evidence="2 3">
    <name type="scientific">Pontibacter qinzhouensis</name>
    <dbReference type="NCBI Taxonomy" id="2603253"/>
    <lineage>
        <taxon>Bacteria</taxon>
        <taxon>Pseudomonadati</taxon>
        <taxon>Bacteroidota</taxon>
        <taxon>Cytophagia</taxon>
        <taxon>Cytophagales</taxon>
        <taxon>Hymenobacteraceae</taxon>
        <taxon>Pontibacter</taxon>
    </lineage>
</organism>